<name>A0A8H3FB86_9LECA</name>
<comment type="catalytic activity">
    <reaction evidence="14">
        <text>Ca(2+)(in) = Ca(2+)(out)</text>
        <dbReference type="Rhea" id="RHEA:29671"/>
        <dbReference type="ChEBI" id="CHEBI:29108"/>
    </reaction>
</comment>
<dbReference type="Proteomes" id="UP000664169">
    <property type="component" value="Unassembled WGS sequence"/>
</dbReference>
<keyword evidence="11 17" id="KW-0496">Mitochondrion</keyword>
<evidence type="ECO:0000256" key="3">
    <source>
        <dbReference type="ARBA" id="ARBA00022448"/>
    </source>
</evidence>
<feature type="compositionally biased region" description="Acidic residues" evidence="18">
    <location>
        <begin position="472"/>
        <end position="482"/>
    </location>
</feature>
<feature type="region of interest" description="Disordered" evidence="18">
    <location>
        <begin position="457"/>
        <end position="499"/>
    </location>
</feature>
<dbReference type="GO" id="GO:0005262">
    <property type="term" value="F:calcium channel activity"/>
    <property type="evidence" value="ECO:0007669"/>
    <property type="project" value="UniProtKB-UniRule"/>
</dbReference>
<comment type="subcellular location">
    <subcellularLocation>
        <location evidence="1 17">Mitochondrion inner membrane</location>
        <topology evidence="1 17">Multi-pass membrane protein</topology>
    </subcellularLocation>
</comment>
<evidence type="ECO:0000256" key="9">
    <source>
        <dbReference type="ARBA" id="ARBA00022989"/>
    </source>
</evidence>
<keyword evidence="12 17" id="KW-0472">Membrane</keyword>
<evidence type="ECO:0000256" key="13">
    <source>
        <dbReference type="ARBA" id="ARBA00023303"/>
    </source>
</evidence>
<evidence type="ECO:0000256" key="6">
    <source>
        <dbReference type="ARBA" id="ARBA00022692"/>
    </source>
</evidence>
<feature type="region of interest" description="Disordered" evidence="18">
    <location>
        <begin position="46"/>
        <end position="101"/>
    </location>
</feature>
<organism evidence="20 21">
    <name type="scientific">Gomphillus americanus</name>
    <dbReference type="NCBI Taxonomy" id="1940652"/>
    <lineage>
        <taxon>Eukaryota</taxon>
        <taxon>Fungi</taxon>
        <taxon>Dikarya</taxon>
        <taxon>Ascomycota</taxon>
        <taxon>Pezizomycotina</taxon>
        <taxon>Lecanoromycetes</taxon>
        <taxon>OSLEUM clade</taxon>
        <taxon>Ostropomycetidae</taxon>
        <taxon>Ostropales</taxon>
        <taxon>Graphidaceae</taxon>
        <taxon>Gomphilloideae</taxon>
        <taxon>Gomphillus</taxon>
    </lineage>
</organism>
<feature type="compositionally biased region" description="Polar residues" evidence="18">
    <location>
        <begin position="238"/>
        <end position="249"/>
    </location>
</feature>
<evidence type="ECO:0000256" key="4">
    <source>
        <dbReference type="ARBA" id="ARBA00022568"/>
    </source>
</evidence>
<dbReference type="PANTHER" id="PTHR13462">
    <property type="entry name" value="CALCIUM UNIPORTER PROTEIN, MITOCHONDRIAL"/>
    <property type="match status" value="1"/>
</dbReference>
<keyword evidence="9 17" id="KW-1133">Transmembrane helix</keyword>
<evidence type="ECO:0000256" key="15">
    <source>
        <dbReference type="ARBA" id="ARBA00044966"/>
    </source>
</evidence>
<keyword evidence="8 17" id="KW-0106">Calcium</keyword>
<keyword evidence="7 17" id="KW-0999">Mitochondrion inner membrane</keyword>
<keyword evidence="6 17" id="KW-0812">Transmembrane</keyword>
<protein>
    <recommendedName>
        <fullName evidence="17">Calcium uniporter protein</fullName>
    </recommendedName>
</protein>
<evidence type="ECO:0000256" key="8">
    <source>
        <dbReference type="ARBA" id="ARBA00022837"/>
    </source>
</evidence>
<comment type="function">
    <text evidence="16">Highly selective calcium channel localized to the inner mitochondrial membrane, which mediates calcium uptake into the mitochondrial matrix. Mitochondrial calcium homeostasis plays key roles in cellular physiology and regulates ATP production, cytoplasmic calcium signals and activation of cell death pathways. Sufficient to operate as a pore-forming channel without the need of calcium-sensor or auxiliary subunit.</text>
</comment>
<dbReference type="GO" id="GO:0036444">
    <property type="term" value="P:calcium import into the mitochondrion"/>
    <property type="evidence" value="ECO:0007669"/>
    <property type="project" value="UniProtKB-ARBA"/>
</dbReference>
<dbReference type="PANTHER" id="PTHR13462:SF10">
    <property type="entry name" value="CALCIUM UNIPORTER PROTEIN, MITOCHONDRIAL"/>
    <property type="match status" value="1"/>
</dbReference>
<reference evidence="20" key="1">
    <citation type="submission" date="2021-03" db="EMBL/GenBank/DDBJ databases">
        <authorList>
            <person name="Tagirdzhanova G."/>
        </authorList>
    </citation>
    <scope>NUCLEOTIDE SEQUENCE</scope>
</reference>
<keyword evidence="21" id="KW-1185">Reference proteome</keyword>
<feature type="compositionally biased region" description="Basic and acidic residues" evidence="18">
    <location>
        <begin position="191"/>
        <end position="203"/>
    </location>
</feature>
<proteinExistence type="inferred from homology"/>
<keyword evidence="3 17" id="KW-0813">Transport</keyword>
<feature type="transmembrane region" description="Helical" evidence="17">
    <location>
        <begin position="335"/>
        <end position="355"/>
    </location>
</feature>
<dbReference type="OrthoDB" id="278338at2759"/>
<dbReference type="InterPro" id="IPR039055">
    <property type="entry name" value="MCU_fam"/>
</dbReference>
<comment type="function">
    <text evidence="17">Mitochondrial inner membrane calcium uniporter that mediates calcium uptake into mitochondria. Mitochondrial calcium homeostasis plays key roles in cellular physiology and regulates cell bioenergetics, cytoplasmic calcium signals and activation of cell death pathways.</text>
</comment>
<evidence type="ECO:0000256" key="16">
    <source>
        <dbReference type="ARBA" id="ARBA00045938"/>
    </source>
</evidence>
<evidence type="ECO:0000256" key="17">
    <source>
        <dbReference type="RuleBase" id="RU367035"/>
    </source>
</evidence>
<keyword evidence="10 17" id="KW-0406">Ion transport</keyword>
<evidence type="ECO:0000256" key="14">
    <source>
        <dbReference type="ARBA" id="ARBA00036634"/>
    </source>
</evidence>
<feature type="domain" description="Calcium uniporter protein C-terminal" evidence="19">
    <location>
        <begin position="298"/>
        <end position="421"/>
    </location>
</feature>
<evidence type="ECO:0000256" key="11">
    <source>
        <dbReference type="ARBA" id="ARBA00023128"/>
    </source>
</evidence>
<dbReference type="GO" id="GO:1990246">
    <property type="term" value="C:uniplex complex"/>
    <property type="evidence" value="ECO:0007669"/>
    <property type="project" value="TreeGrafter"/>
</dbReference>
<evidence type="ECO:0000256" key="10">
    <source>
        <dbReference type="ARBA" id="ARBA00023065"/>
    </source>
</evidence>
<dbReference type="InterPro" id="IPR006769">
    <property type="entry name" value="MCU_C"/>
</dbReference>
<evidence type="ECO:0000259" key="19">
    <source>
        <dbReference type="Pfam" id="PF04678"/>
    </source>
</evidence>
<evidence type="ECO:0000256" key="1">
    <source>
        <dbReference type="ARBA" id="ARBA00004448"/>
    </source>
</evidence>
<evidence type="ECO:0000256" key="18">
    <source>
        <dbReference type="SAM" id="MobiDB-lite"/>
    </source>
</evidence>
<feature type="transmembrane region" description="Helical" evidence="17">
    <location>
        <begin position="367"/>
        <end position="385"/>
    </location>
</feature>
<comment type="caution">
    <text evidence="20">The sequence shown here is derived from an EMBL/GenBank/DDBJ whole genome shotgun (WGS) entry which is preliminary data.</text>
</comment>
<sequence>MKSVFRVASQARQSTFTTATRIIQYSKLTGTPYLARQTFCNTPRFDVDSRNIQESKEDTSNEDSTKEQSHKEKVEGLKQKQTQAPWHREGSDVPPVHRPRSAGAMVKGKLLSTPSRLLKLTLPLTTSDHNSDRKDVEPLALLVHPHQPLSYLERLIQSELPTIPDQKGGTKIPYVYFRAEEPHQNENTAQEGKDNDNEAKDQSLDEADREPKVGNTGVIKNDAVSEPENHGKAEDSNDQMNNDTEQNTQRSDDHKFVRWSSSTEIGDFIRDAAHGKEFAVEIEGNAEEIRVGVPSFSDRTHYLRQRLRRISSKISAMATVKNDCDKEAHRAGQRIAMGGFASLVSWWALVYYLTFKTDLGWDVMEPVTYLVGLSGFMGGYLFFLYHNREVSYRSALNMTISARQIKLYKLKGFDHEKWANLVHEGNELRREVKIIADEYDVEWSEQEDVSDRAVAQALRKDREKKKAKKEQDDDDDDEDDLGEDKNMEKTKNPDFEGTK</sequence>
<dbReference type="GO" id="GO:0015292">
    <property type="term" value="F:uniporter activity"/>
    <property type="evidence" value="ECO:0007669"/>
    <property type="project" value="UniProtKB-UniRule"/>
</dbReference>
<evidence type="ECO:0000256" key="12">
    <source>
        <dbReference type="ARBA" id="ARBA00023136"/>
    </source>
</evidence>
<evidence type="ECO:0000313" key="20">
    <source>
        <dbReference type="EMBL" id="CAF9921183.1"/>
    </source>
</evidence>
<feature type="region of interest" description="Disordered" evidence="18">
    <location>
        <begin position="185"/>
        <end position="257"/>
    </location>
</feature>
<comment type="similarity">
    <text evidence="2 17">Belongs to the MCU (TC 1.A.77) family.</text>
</comment>
<dbReference type="EMBL" id="CAJPDQ010000016">
    <property type="protein sequence ID" value="CAF9921183.1"/>
    <property type="molecule type" value="Genomic_DNA"/>
</dbReference>
<dbReference type="Pfam" id="PF04678">
    <property type="entry name" value="MCU"/>
    <property type="match status" value="1"/>
</dbReference>
<feature type="compositionally biased region" description="Basic and acidic residues" evidence="18">
    <location>
        <begin position="46"/>
        <end position="78"/>
    </location>
</feature>
<accession>A0A8H3FB86</accession>
<feature type="compositionally biased region" description="Basic and acidic residues" evidence="18">
    <location>
        <begin position="483"/>
        <end position="499"/>
    </location>
</feature>
<keyword evidence="4 17" id="KW-0109">Calcium transport</keyword>
<dbReference type="GO" id="GO:0051560">
    <property type="term" value="P:mitochondrial calcium ion homeostasis"/>
    <property type="evidence" value="ECO:0007669"/>
    <property type="project" value="UniProtKB-UniRule"/>
</dbReference>
<dbReference type="AlphaFoldDB" id="A0A8H3FB86"/>
<evidence type="ECO:0000313" key="21">
    <source>
        <dbReference type="Proteomes" id="UP000664169"/>
    </source>
</evidence>
<evidence type="ECO:0000256" key="5">
    <source>
        <dbReference type="ARBA" id="ARBA00022673"/>
    </source>
</evidence>
<evidence type="ECO:0000256" key="7">
    <source>
        <dbReference type="ARBA" id="ARBA00022792"/>
    </source>
</evidence>
<keyword evidence="13 17" id="KW-0407">Ion channel</keyword>
<evidence type="ECO:0000256" key="2">
    <source>
        <dbReference type="ARBA" id="ARBA00005653"/>
    </source>
</evidence>
<comment type="subunit">
    <text evidence="15">Homotetramer, assembles in a dimer or dimers configuration with two interfaces.</text>
</comment>
<gene>
    <name evidence="20" type="ORF">GOMPHAMPRED_002251</name>
</gene>
<keyword evidence="5 17" id="KW-0107">Calcium channel</keyword>